<proteinExistence type="predicted"/>
<evidence type="ECO:0000313" key="2">
    <source>
        <dbReference type="Proteomes" id="UP001186974"/>
    </source>
</evidence>
<accession>A0ACC3D1U7</accession>
<sequence>IREIAACVSHIKGVIPPIDKPDTMAFVYKEPVGPALIIPPWNAALVLATRAICSALAAGCTAVLKASELSPLMHTLIVDLFRDAGCPSGVLNSLSSARQDAAEITETLIADERVRKVDFIGSAAVGHIIGATCAKHLKPILMSWAASVLPSTERIIVQKTVSEKFLELLVAAVKSMPGGTAVTEGIAQHAYEVLQDAKEKGVKFVYGGPEMASKSAVKPALVQIEPTTRKEDLRIVDEETFGPSASIYVVEDDEEAIAIANRSAYGLNATIHTQSLERGIKVGRELEYGQVYCNSIIVYTSPTGPQGGRKGSGWGRQNAEWGIEELLVEKFITYHGRESG</sequence>
<comment type="caution">
    <text evidence="1">The sequence shown here is derived from an EMBL/GenBank/DDBJ whole genome shotgun (WGS) entry which is preliminary data.</text>
</comment>
<organism evidence="1 2">
    <name type="scientific">Coniosporium uncinatum</name>
    <dbReference type="NCBI Taxonomy" id="93489"/>
    <lineage>
        <taxon>Eukaryota</taxon>
        <taxon>Fungi</taxon>
        <taxon>Dikarya</taxon>
        <taxon>Ascomycota</taxon>
        <taxon>Pezizomycotina</taxon>
        <taxon>Dothideomycetes</taxon>
        <taxon>Dothideomycetes incertae sedis</taxon>
        <taxon>Coniosporium</taxon>
    </lineage>
</organism>
<dbReference type="EMBL" id="JAWDJW010008530">
    <property type="protein sequence ID" value="KAK3060492.1"/>
    <property type="molecule type" value="Genomic_DNA"/>
</dbReference>
<keyword evidence="2" id="KW-1185">Reference proteome</keyword>
<name>A0ACC3D1U7_9PEZI</name>
<feature type="non-terminal residue" evidence="1">
    <location>
        <position position="1"/>
    </location>
</feature>
<evidence type="ECO:0000313" key="1">
    <source>
        <dbReference type="EMBL" id="KAK3060492.1"/>
    </source>
</evidence>
<protein>
    <submittedName>
        <fullName evidence="1">Uncharacterized protein</fullName>
    </submittedName>
</protein>
<reference evidence="1" key="1">
    <citation type="submission" date="2024-09" db="EMBL/GenBank/DDBJ databases">
        <title>Black Yeasts Isolated from many extreme environments.</title>
        <authorList>
            <person name="Coleine C."/>
            <person name="Stajich J.E."/>
            <person name="Selbmann L."/>
        </authorList>
    </citation>
    <scope>NUCLEOTIDE SEQUENCE</scope>
    <source>
        <strain evidence="1">CCFEE 5737</strain>
    </source>
</reference>
<dbReference type="Proteomes" id="UP001186974">
    <property type="component" value="Unassembled WGS sequence"/>
</dbReference>
<gene>
    <name evidence="1" type="ORF">LTS18_008435</name>
</gene>